<dbReference type="Proteomes" id="UP001152888">
    <property type="component" value="Unassembled WGS sequence"/>
</dbReference>
<dbReference type="EMBL" id="CAKOFQ010007188">
    <property type="protein sequence ID" value="CAH1993950.1"/>
    <property type="molecule type" value="Genomic_DNA"/>
</dbReference>
<dbReference type="GO" id="GO:0009267">
    <property type="term" value="P:cellular response to starvation"/>
    <property type="evidence" value="ECO:0007669"/>
    <property type="project" value="TreeGrafter"/>
</dbReference>
<feature type="coiled-coil region" evidence="2">
    <location>
        <begin position="75"/>
        <end position="126"/>
    </location>
</feature>
<dbReference type="GO" id="GO:0097629">
    <property type="term" value="C:extrinsic component of omegasome membrane"/>
    <property type="evidence" value="ECO:0007669"/>
    <property type="project" value="TreeGrafter"/>
</dbReference>
<dbReference type="PANTHER" id="PTHR13664:SF0">
    <property type="entry name" value="BECLIN 1-ASSOCIATED AUTOPHAGY-RELATED KEY REGULATOR"/>
    <property type="match status" value="1"/>
</dbReference>
<keyword evidence="1 2" id="KW-0175">Coiled coil</keyword>
<dbReference type="GO" id="GO:0000423">
    <property type="term" value="P:mitophagy"/>
    <property type="evidence" value="ECO:0007669"/>
    <property type="project" value="TreeGrafter"/>
</dbReference>
<sequence length="477" mass="54137">MAANSSSDESCMAPKDFHISTSTDSGSRLSPNRQRCPLCRRFRKTFYCKDCIHSGLFYSSRFRATESYIDKQKALLELEDSKKTFEQKCLKLLENKLKCDMLHSKIRQARDRNRNLKVAVEEKKQMKTTNTARLVELKEKNEKRNKSLPKYNLKVQELEDFISVKREKVETFKETHKQKQEDSKKIVRLRIQQLFKFIFPISVVVKPATPTIETKSSRDATVSALIEASRTTFVRDRWEYADYNGDINYCIAGPTLPASGNYSAYNTWVAENQDAVPSSNTLISVESNPAFNISAALTYTAQLVSILSFYLNVRLPYKMVYSDFCSDYMNEQQFARRSARLNANILYLCFSQNVDLCSLRSYETIHNILQLIKDENADLGRQGPMEYAVHQASALEQQLTGNLKMGEDSDSEEGDSFPVEWEAVPHVQCPELPPGPLLVPPQSPQMTSTQQASSMAGGLVNSAAASIASFWRGFTGR</sequence>
<dbReference type="GO" id="GO:0035032">
    <property type="term" value="C:phosphatidylinositol 3-kinase complex, class III"/>
    <property type="evidence" value="ECO:0007669"/>
    <property type="project" value="TreeGrafter"/>
</dbReference>
<dbReference type="OrthoDB" id="16772at2759"/>
<evidence type="ECO:0000313" key="4">
    <source>
        <dbReference type="Proteomes" id="UP001152888"/>
    </source>
</evidence>
<comment type="caution">
    <text evidence="3">The sequence shown here is derived from an EMBL/GenBank/DDBJ whole genome shotgun (WGS) entry which is preliminary data.</text>
</comment>
<dbReference type="AlphaFoldDB" id="A0A9P0LG99"/>
<accession>A0A9P0LG99</accession>
<proteinExistence type="predicted"/>
<gene>
    <name evidence="3" type="ORF">ACAOBT_LOCUS21836</name>
</gene>
<evidence type="ECO:0000313" key="3">
    <source>
        <dbReference type="EMBL" id="CAH1993950.1"/>
    </source>
</evidence>
<dbReference type="GO" id="GO:0005776">
    <property type="term" value="C:autophagosome"/>
    <property type="evidence" value="ECO:0007669"/>
    <property type="project" value="TreeGrafter"/>
</dbReference>
<evidence type="ECO:0000256" key="1">
    <source>
        <dbReference type="ARBA" id="ARBA00023054"/>
    </source>
</evidence>
<dbReference type="InterPro" id="IPR018791">
    <property type="entry name" value="UV_resistance/autophagy_Atg14"/>
</dbReference>
<dbReference type="PANTHER" id="PTHR13664">
    <property type="entry name" value="BECLIN 1-ASSOCIATED AUTOPHAGY-RELATED KEY REGULATOR"/>
    <property type="match status" value="1"/>
</dbReference>
<keyword evidence="4" id="KW-1185">Reference proteome</keyword>
<reference evidence="3" key="1">
    <citation type="submission" date="2022-03" db="EMBL/GenBank/DDBJ databases">
        <authorList>
            <person name="Sayadi A."/>
        </authorList>
    </citation>
    <scope>NUCLEOTIDE SEQUENCE</scope>
</reference>
<name>A0A9P0LG99_ACAOB</name>
<dbReference type="GO" id="GO:0097632">
    <property type="term" value="C:extrinsic component of phagophore assembly site membrane"/>
    <property type="evidence" value="ECO:0007669"/>
    <property type="project" value="TreeGrafter"/>
</dbReference>
<dbReference type="Pfam" id="PF10186">
    <property type="entry name" value="ATG14"/>
    <property type="match status" value="1"/>
</dbReference>
<dbReference type="GO" id="GO:0043495">
    <property type="term" value="F:protein-membrane adaptor activity"/>
    <property type="evidence" value="ECO:0007669"/>
    <property type="project" value="TreeGrafter"/>
</dbReference>
<evidence type="ECO:0008006" key="5">
    <source>
        <dbReference type="Google" id="ProtNLM"/>
    </source>
</evidence>
<dbReference type="GO" id="GO:0000045">
    <property type="term" value="P:autophagosome assembly"/>
    <property type="evidence" value="ECO:0007669"/>
    <property type="project" value="TreeGrafter"/>
</dbReference>
<dbReference type="PROSITE" id="PS50096">
    <property type="entry name" value="IQ"/>
    <property type="match status" value="1"/>
</dbReference>
<evidence type="ECO:0000256" key="2">
    <source>
        <dbReference type="SAM" id="Coils"/>
    </source>
</evidence>
<organism evidence="3 4">
    <name type="scientific">Acanthoscelides obtectus</name>
    <name type="common">Bean weevil</name>
    <name type="synonym">Bruchus obtectus</name>
    <dbReference type="NCBI Taxonomy" id="200917"/>
    <lineage>
        <taxon>Eukaryota</taxon>
        <taxon>Metazoa</taxon>
        <taxon>Ecdysozoa</taxon>
        <taxon>Arthropoda</taxon>
        <taxon>Hexapoda</taxon>
        <taxon>Insecta</taxon>
        <taxon>Pterygota</taxon>
        <taxon>Neoptera</taxon>
        <taxon>Endopterygota</taxon>
        <taxon>Coleoptera</taxon>
        <taxon>Polyphaga</taxon>
        <taxon>Cucujiformia</taxon>
        <taxon>Chrysomeloidea</taxon>
        <taxon>Chrysomelidae</taxon>
        <taxon>Bruchinae</taxon>
        <taxon>Bruchini</taxon>
        <taxon>Acanthoscelides</taxon>
    </lineage>
</organism>
<dbReference type="GO" id="GO:0016240">
    <property type="term" value="P:autophagosome membrane docking"/>
    <property type="evidence" value="ECO:0007669"/>
    <property type="project" value="TreeGrafter"/>
</dbReference>
<protein>
    <recommendedName>
        <fullName evidence="5">Beclin 1-associated autophagy-related key regulator</fullName>
    </recommendedName>
</protein>
<dbReference type="GO" id="GO:0035014">
    <property type="term" value="F:phosphatidylinositol 3-kinase regulator activity"/>
    <property type="evidence" value="ECO:0007669"/>
    <property type="project" value="TreeGrafter"/>
</dbReference>